<evidence type="ECO:0000313" key="3">
    <source>
        <dbReference type="Proteomes" id="UP000242219"/>
    </source>
</evidence>
<protein>
    <recommendedName>
        <fullName evidence="1">Phage head morphogenesis domain-containing protein</fullName>
    </recommendedName>
</protein>
<gene>
    <name evidence="2" type="ORF">BIY37_04735</name>
</gene>
<keyword evidence="3" id="KW-1185">Reference proteome</keyword>
<feature type="domain" description="Phage head morphogenesis" evidence="1">
    <location>
        <begin position="56"/>
        <end position="182"/>
    </location>
</feature>
<reference evidence="2 3" key="1">
    <citation type="journal article" date="2016" name="Genome Announc.">
        <title>Draft Genome Sequence of the Anaerobic Ammonium-Oxidizing Bacterium 'Candidatus Brocadia sp. 40'.</title>
        <authorList>
            <person name="Ali M."/>
            <person name="Haroon M.F."/>
            <person name="Narita Y."/>
            <person name="Zhang L."/>
            <person name="Rangel Shaw D."/>
            <person name="Okabe S."/>
            <person name="Saikaly P.E."/>
        </authorList>
    </citation>
    <scope>NUCLEOTIDE SEQUENCE [LARGE SCALE GENOMIC DNA]</scope>
    <source>
        <strain evidence="2 3">40</strain>
    </source>
</reference>
<accession>A0A1V6M171</accession>
<dbReference type="Pfam" id="PF04233">
    <property type="entry name" value="Phage_Mu_F"/>
    <property type="match status" value="1"/>
</dbReference>
<dbReference type="EMBL" id="MJUW02000056">
    <property type="protein sequence ID" value="OQD46130.1"/>
    <property type="molecule type" value="Genomic_DNA"/>
</dbReference>
<comment type="caution">
    <text evidence="2">The sequence shown here is derived from an EMBL/GenBank/DDBJ whole genome shotgun (WGS) entry which is preliminary data.</text>
</comment>
<organism evidence="2 3">
    <name type="scientific">Candidatus Brocadia sapporoensis</name>
    <dbReference type="NCBI Taxonomy" id="392547"/>
    <lineage>
        <taxon>Bacteria</taxon>
        <taxon>Pseudomonadati</taxon>
        <taxon>Planctomycetota</taxon>
        <taxon>Candidatus Brocadiia</taxon>
        <taxon>Candidatus Brocadiales</taxon>
        <taxon>Candidatus Brocadiaceae</taxon>
        <taxon>Candidatus Brocadia</taxon>
    </lineage>
</organism>
<dbReference type="NCBIfam" id="TIGR01641">
    <property type="entry name" value="phageSPP1_gp7"/>
    <property type="match status" value="1"/>
</dbReference>
<evidence type="ECO:0000313" key="2">
    <source>
        <dbReference type="EMBL" id="OQD46130.1"/>
    </source>
</evidence>
<evidence type="ECO:0000259" key="1">
    <source>
        <dbReference type="Pfam" id="PF04233"/>
    </source>
</evidence>
<dbReference type="InterPro" id="IPR006528">
    <property type="entry name" value="Phage_head_morphogenesis_dom"/>
</dbReference>
<dbReference type="AlphaFoldDB" id="A0A1V6M171"/>
<sequence>MPDADLMYAIGLPPEKAIEYFKAKGYQITWNWYEMLNEAHAKAFTVAKAMNLDILQDIRGMVQKALDEGITSDTFVKELEPTLKAKGWWGKVMGEDGKEVQLGSPRRLKNIYRNNLQSAYMAGRYQAFMENVDDRPYWQYVAVLDGRTRPAHAQLHGKVFRYDDPFWNDFYPPIDWGCRCRVRALDHENVQERNLRVEKTSPENLTTEDRIMPMGIQTSVGLYKDPVTGEKTVTGKGWSNNPGAAWQMDVMAYEKSLELPPNIRQKFIGEMARAKIHQEMFPSWVDGILAKQKAKGFAITVGWMDDVLLNKLREKGAEPKTPVIVTNDKNIMHAIRDAKILKEAALSVDEIKRIPEVIRNPEAILFDAEKQNILYVFSSGTDDRKNKIVVEINWDLKKKGVVNFVNTAGKVSLYNLREKKYTVIKGVLE</sequence>
<dbReference type="Proteomes" id="UP000242219">
    <property type="component" value="Unassembled WGS sequence"/>
</dbReference>
<proteinExistence type="predicted"/>
<name>A0A1V6M171_9BACT</name>
<dbReference type="RefSeq" id="WP_070066674.1">
    <property type="nucleotide sequence ID" value="NZ_MJUW02000056.1"/>
</dbReference>